<evidence type="ECO:0000313" key="4">
    <source>
        <dbReference type="Proteomes" id="UP000176244"/>
    </source>
</evidence>
<name>A0A1F2PER5_9FIRM</name>
<dbReference type="RefSeq" id="WP_070372159.1">
    <property type="nucleotide sequence ID" value="NZ_CABIIK010000007.1"/>
</dbReference>
<dbReference type="EMBL" id="VSLA01000024">
    <property type="protein sequence ID" value="TYC84779.1"/>
    <property type="molecule type" value="Genomic_DNA"/>
</dbReference>
<dbReference type="EMBL" id="LKEU01000037">
    <property type="protein sequence ID" value="OFV69763.1"/>
    <property type="molecule type" value="Genomic_DNA"/>
</dbReference>
<dbReference type="Proteomes" id="UP001163550">
    <property type="component" value="Chromosome"/>
</dbReference>
<evidence type="ECO:0000313" key="3">
    <source>
        <dbReference type="EMBL" id="UYO64148.1"/>
    </source>
</evidence>
<dbReference type="Proteomes" id="UP000322619">
    <property type="component" value="Unassembled WGS sequence"/>
</dbReference>
<evidence type="ECO:0000313" key="6">
    <source>
        <dbReference type="Proteomes" id="UP001163550"/>
    </source>
</evidence>
<reference evidence="1 4" key="1">
    <citation type="submission" date="2015-09" db="EMBL/GenBank/DDBJ databases">
        <title>Genome sequence of Acetobacterium wieringae DSM 1911.</title>
        <authorList>
            <person name="Poehlein A."/>
            <person name="Bengelsdorf F.R."/>
            <person name="Schiel-Bengelsdorf B."/>
            <person name="Duerre P."/>
            <person name="Daniel R."/>
        </authorList>
    </citation>
    <scope>NUCLEOTIDE SEQUENCE [LARGE SCALE GENOMIC DNA]</scope>
    <source>
        <strain evidence="1 4">DSM 1911</strain>
    </source>
</reference>
<sequence>MNQYTLNNAFTLSDLEKTMTKITQHINPSQLKYLFEQPQKSCLKYLKSLWTEINIENHCNLTGIDFSQVHKTADIEIPETLDNQCRECLNTSKNKLSAYEQLFLSNYNLAMNDFADDTIKGTYSSYDHYL</sequence>
<dbReference type="AlphaFoldDB" id="A0A1F2PER5"/>
<gene>
    <name evidence="1" type="ORF">ACWI_29010</name>
    <name evidence="2" type="ORF">FXB42_10615</name>
    <name evidence="3" type="ORF">LNN31_06965</name>
</gene>
<dbReference type="EMBL" id="CP087994">
    <property type="protein sequence ID" value="UYO64148.1"/>
    <property type="molecule type" value="Genomic_DNA"/>
</dbReference>
<proteinExistence type="predicted"/>
<reference evidence="3" key="3">
    <citation type="submission" date="2021-11" db="EMBL/GenBank/DDBJ databases">
        <title>Isoprene-degrading acetogen.</title>
        <authorList>
            <person name="Yang Y."/>
            <person name="Jin H."/>
            <person name="Yan J."/>
        </authorList>
    </citation>
    <scope>NUCLEOTIDE SEQUENCE</scope>
    <source>
        <strain evidence="3">Berkeley</strain>
    </source>
</reference>
<keyword evidence="6" id="KW-1185">Reference proteome</keyword>
<accession>A0A1F2PER5</accession>
<organism evidence="1 4">
    <name type="scientific">Acetobacterium wieringae</name>
    <dbReference type="NCBI Taxonomy" id="52694"/>
    <lineage>
        <taxon>Bacteria</taxon>
        <taxon>Bacillati</taxon>
        <taxon>Bacillota</taxon>
        <taxon>Clostridia</taxon>
        <taxon>Eubacteriales</taxon>
        <taxon>Eubacteriaceae</taxon>
        <taxon>Acetobacterium</taxon>
    </lineage>
</organism>
<evidence type="ECO:0000313" key="2">
    <source>
        <dbReference type="EMBL" id="TYC84779.1"/>
    </source>
</evidence>
<evidence type="ECO:0000313" key="1">
    <source>
        <dbReference type="EMBL" id="OFV69763.1"/>
    </source>
</evidence>
<protein>
    <submittedName>
        <fullName evidence="1">Uncharacterized protein</fullName>
    </submittedName>
</protein>
<evidence type="ECO:0000313" key="5">
    <source>
        <dbReference type="Proteomes" id="UP000322619"/>
    </source>
</evidence>
<dbReference type="Proteomes" id="UP000176244">
    <property type="component" value="Unassembled WGS sequence"/>
</dbReference>
<reference evidence="2 5" key="2">
    <citation type="submission" date="2019-08" db="EMBL/GenBank/DDBJ databases">
        <title>Isolation and enrichment of carboxydotrophic bacteria from anaerobic sludge for the production of bio-based chemicals from syngas.</title>
        <authorList>
            <person name="Antares A.L."/>
            <person name="Moreira J."/>
            <person name="Diender M."/>
            <person name="Parshina S.N."/>
            <person name="Stams A.J.M."/>
            <person name="Alves M."/>
            <person name="Alves J.I."/>
            <person name="Sousa D.Z."/>
        </authorList>
    </citation>
    <scope>NUCLEOTIDE SEQUENCE [LARGE SCALE GENOMIC DNA]</scope>
    <source>
        <strain evidence="2 5">JM</strain>
    </source>
</reference>
<dbReference type="OrthoDB" id="1778542at2"/>